<dbReference type="GO" id="GO:0022857">
    <property type="term" value="F:transmembrane transporter activity"/>
    <property type="evidence" value="ECO:0007669"/>
    <property type="project" value="InterPro"/>
</dbReference>
<proteinExistence type="predicted"/>
<keyword evidence="7" id="KW-1185">Reference proteome</keyword>
<dbReference type="InterPro" id="IPR050327">
    <property type="entry name" value="Proton-linked_MCT"/>
</dbReference>
<feature type="transmembrane region" description="Helical" evidence="4">
    <location>
        <begin position="385"/>
        <end position="406"/>
    </location>
</feature>
<feature type="transmembrane region" description="Helical" evidence="4">
    <location>
        <begin position="176"/>
        <end position="196"/>
    </location>
</feature>
<feature type="transmembrane region" description="Helical" evidence="4">
    <location>
        <begin position="54"/>
        <end position="74"/>
    </location>
</feature>
<keyword evidence="1 4" id="KW-0812">Transmembrane</keyword>
<dbReference type="InterPro" id="IPR036259">
    <property type="entry name" value="MFS_trans_sf"/>
</dbReference>
<dbReference type="OrthoDB" id="9796632at2"/>
<accession>A0A2A4FZE9</accession>
<dbReference type="KEGG" id="rdi:CMV14_17545"/>
<dbReference type="AlphaFoldDB" id="A0A2A4FZE9"/>
<protein>
    <submittedName>
        <fullName evidence="6">MFS transporter</fullName>
    </submittedName>
</protein>
<evidence type="ECO:0000256" key="2">
    <source>
        <dbReference type="ARBA" id="ARBA00022989"/>
    </source>
</evidence>
<evidence type="ECO:0000256" key="1">
    <source>
        <dbReference type="ARBA" id="ARBA00022692"/>
    </source>
</evidence>
<evidence type="ECO:0000313" key="6">
    <source>
        <dbReference type="EMBL" id="PCE43102.1"/>
    </source>
</evidence>
<feature type="transmembrane region" description="Helical" evidence="4">
    <location>
        <begin position="20"/>
        <end position="42"/>
    </location>
</feature>
<name>A0A2A4FZE9_9SPHN</name>
<dbReference type="Proteomes" id="UP000218934">
    <property type="component" value="Unassembled WGS sequence"/>
</dbReference>
<evidence type="ECO:0000256" key="4">
    <source>
        <dbReference type="SAM" id="Phobius"/>
    </source>
</evidence>
<comment type="caution">
    <text evidence="6">The sequence shown here is derived from an EMBL/GenBank/DDBJ whole genome shotgun (WGS) entry which is preliminary data.</text>
</comment>
<evidence type="ECO:0000259" key="5">
    <source>
        <dbReference type="PROSITE" id="PS50850"/>
    </source>
</evidence>
<sequence length="418" mass="44545">MSGAVISRGGGAEWRKGYPVVATSFLGVGVAVIASWSMGLFIEPIQREFGWGRGEISAALLVLSTVSFFAAPFVGRLIDTAGTRRVGIVGMIVYSIGLALIGCSGTERWQWWAIWIVVAIGYVLVKPTLWAVAVSKRFDVQRGLALAITMCGSGVILIIMPTIVTRLIAEFGWRTSYIVLGAGTAVLTLPLILAFLRDEDRRPDGARPTVTAEAERAAGNAELWSSLRSGRFLRLAIGTIVMTIATIGLQVHFVPLVTQKGMSLSTAAYVAGMIGVGSIMGRLICGFLMDRWRGQIVGAIFFALPALSSLCLLNYGGGTLVACAIAFVQGLALGAEMDVISYLTSRYFGLRNYGTLVGTIMGGVGLANGLGPTLAGFIYDLTGSYDLFLIMTVPAFLISAILVYSLGDYRLREPKFAP</sequence>
<dbReference type="InterPro" id="IPR011701">
    <property type="entry name" value="MFS"/>
</dbReference>
<feature type="transmembrane region" description="Helical" evidence="4">
    <location>
        <begin position="321"/>
        <end position="344"/>
    </location>
</feature>
<evidence type="ECO:0000256" key="3">
    <source>
        <dbReference type="ARBA" id="ARBA00023136"/>
    </source>
</evidence>
<dbReference type="PANTHER" id="PTHR11360:SF284">
    <property type="entry name" value="EG:103B4.3 PROTEIN-RELATED"/>
    <property type="match status" value="1"/>
</dbReference>
<dbReference type="Gene3D" id="1.20.1250.20">
    <property type="entry name" value="MFS general substrate transporter like domains"/>
    <property type="match status" value="1"/>
</dbReference>
<dbReference type="CDD" id="cd17355">
    <property type="entry name" value="MFS_YcxA_like"/>
    <property type="match status" value="1"/>
</dbReference>
<dbReference type="PROSITE" id="PS50850">
    <property type="entry name" value="MFS"/>
    <property type="match status" value="1"/>
</dbReference>
<keyword evidence="2 4" id="KW-1133">Transmembrane helix</keyword>
<dbReference type="RefSeq" id="WP_066962301.1">
    <property type="nucleotide sequence ID" value="NZ_CP023449.1"/>
</dbReference>
<keyword evidence="3 4" id="KW-0472">Membrane</keyword>
<dbReference type="EMBL" id="NWUF01000005">
    <property type="protein sequence ID" value="PCE43102.1"/>
    <property type="molecule type" value="Genomic_DNA"/>
</dbReference>
<feature type="transmembrane region" description="Helical" evidence="4">
    <location>
        <begin position="111"/>
        <end position="132"/>
    </location>
</feature>
<feature type="domain" description="Major facilitator superfamily (MFS) profile" evidence="5">
    <location>
        <begin position="20"/>
        <end position="410"/>
    </location>
</feature>
<feature type="transmembrane region" description="Helical" evidence="4">
    <location>
        <begin position="266"/>
        <end position="289"/>
    </location>
</feature>
<dbReference type="SUPFAM" id="SSF103473">
    <property type="entry name" value="MFS general substrate transporter"/>
    <property type="match status" value="1"/>
</dbReference>
<dbReference type="PANTHER" id="PTHR11360">
    <property type="entry name" value="MONOCARBOXYLATE TRANSPORTER"/>
    <property type="match status" value="1"/>
</dbReference>
<feature type="transmembrane region" description="Helical" evidence="4">
    <location>
        <begin position="356"/>
        <end position="379"/>
    </location>
</feature>
<reference evidence="6 7" key="1">
    <citation type="submission" date="2017-09" db="EMBL/GenBank/DDBJ databases">
        <title>The Catabolism of 3,6-Dichlorosalicylic acid is Initiated by the Cytochrome P450 Monooxygenase DsmABC in Rhizorhabdus dicambivorans Ndbn-20.</title>
        <authorList>
            <person name="Na L."/>
        </authorList>
    </citation>
    <scope>NUCLEOTIDE SEQUENCE [LARGE SCALE GENOMIC DNA]</scope>
    <source>
        <strain evidence="6 7">Ndbn-20m</strain>
    </source>
</reference>
<feature type="transmembrane region" description="Helical" evidence="4">
    <location>
        <begin position="296"/>
        <end position="315"/>
    </location>
</feature>
<feature type="transmembrane region" description="Helical" evidence="4">
    <location>
        <begin position="144"/>
        <end position="164"/>
    </location>
</feature>
<organism evidence="6 7">
    <name type="scientific">Rhizorhabdus dicambivorans</name>
    <dbReference type="NCBI Taxonomy" id="1850238"/>
    <lineage>
        <taxon>Bacteria</taxon>
        <taxon>Pseudomonadati</taxon>
        <taxon>Pseudomonadota</taxon>
        <taxon>Alphaproteobacteria</taxon>
        <taxon>Sphingomonadales</taxon>
        <taxon>Sphingomonadaceae</taxon>
        <taxon>Rhizorhabdus</taxon>
    </lineage>
</organism>
<dbReference type="InterPro" id="IPR020846">
    <property type="entry name" value="MFS_dom"/>
</dbReference>
<feature type="transmembrane region" description="Helical" evidence="4">
    <location>
        <begin position="86"/>
        <end position="105"/>
    </location>
</feature>
<gene>
    <name evidence="6" type="ORF">COO09_07330</name>
</gene>
<feature type="transmembrane region" description="Helical" evidence="4">
    <location>
        <begin position="232"/>
        <end position="254"/>
    </location>
</feature>
<dbReference type="Pfam" id="PF07690">
    <property type="entry name" value="MFS_1"/>
    <property type="match status" value="1"/>
</dbReference>
<evidence type="ECO:0000313" key="7">
    <source>
        <dbReference type="Proteomes" id="UP000218934"/>
    </source>
</evidence>